<organism evidence="1 2">
    <name type="scientific">Thioalkalivibrio sulfidiphilus (strain HL-EbGR7)</name>
    <dbReference type="NCBI Taxonomy" id="396588"/>
    <lineage>
        <taxon>Bacteria</taxon>
        <taxon>Pseudomonadati</taxon>
        <taxon>Pseudomonadota</taxon>
        <taxon>Gammaproteobacteria</taxon>
        <taxon>Chromatiales</taxon>
        <taxon>Ectothiorhodospiraceae</taxon>
        <taxon>Thioalkalivibrio</taxon>
    </lineage>
</organism>
<evidence type="ECO:0000313" key="2">
    <source>
        <dbReference type="Proteomes" id="UP000002383"/>
    </source>
</evidence>
<reference evidence="1 2" key="1">
    <citation type="journal article" date="2011" name="Stand. Genomic Sci.">
        <title>Complete genome sequence of 'Thioalkalivibrio sulfidophilus' HL-EbGr7.</title>
        <authorList>
            <person name="Muyzer G."/>
            <person name="Sorokin D.Y."/>
            <person name="Mavromatis K."/>
            <person name="Lapidus A."/>
            <person name="Clum A."/>
            <person name="Ivanova N."/>
            <person name="Pati A."/>
            <person name="d'Haeseleer P."/>
            <person name="Woyke T."/>
            <person name="Kyrpides N.C."/>
        </authorList>
    </citation>
    <scope>NUCLEOTIDE SEQUENCE [LARGE SCALE GENOMIC DNA]</scope>
    <source>
        <strain evidence="1 2">HL-EbGR7</strain>
    </source>
</reference>
<dbReference type="AlphaFoldDB" id="B8GS97"/>
<dbReference type="KEGG" id="tgr:Tgr7_1719"/>
<dbReference type="Proteomes" id="UP000002383">
    <property type="component" value="Chromosome"/>
</dbReference>
<dbReference type="EMBL" id="CP001339">
    <property type="protein sequence ID" value="ACL72801.1"/>
    <property type="molecule type" value="Genomic_DNA"/>
</dbReference>
<gene>
    <name evidence="1" type="ordered locus">Tgr7_1719</name>
</gene>
<keyword evidence="2" id="KW-1185">Reference proteome</keyword>
<accession>B8GS97</accession>
<protein>
    <submittedName>
        <fullName evidence="1">Uncharacterized protein</fullName>
    </submittedName>
</protein>
<proteinExistence type="predicted"/>
<dbReference type="HOGENOM" id="CLU_2921358_0_0_6"/>
<sequence length="61" mass="6619">MSILSNAFDVRLPRESLKSLLILSAEMPFPDQQASKRIASSMITAVASATPRTRTPPMLSS</sequence>
<evidence type="ECO:0000313" key="1">
    <source>
        <dbReference type="EMBL" id="ACL72801.1"/>
    </source>
</evidence>
<name>B8GS97_THISH</name>